<feature type="domain" description="Major facilitator superfamily (MFS) profile" evidence="6">
    <location>
        <begin position="49"/>
        <end position="573"/>
    </location>
</feature>
<dbReference type="EMBL" id="MU865146">
    <property type="protein sequence ID" value="KAK4456969.1"/>
    <property type="molecule type" value="Genomic_DNA"/>
</dbReference>
<feature type="transmembrane region" description="Helical" evidence="5">
    <location>
        <begin position="115"/>
        <end position="135"/>
    </location>
</feature>
<keyword evidence="8" id="KW-1185">Reference proteome</keyword>
<proteinExistence type="predicted"/>
<dbReference type="SUPFAM" id="SSF103473">
    <property type="entry name" value="MFS general substrate transporter"/>
    <property type="match status" value="2"/>
</dbReference>
<sequence length="669" mass="74747">MASPLQPDPERKQNRGYLGDFSQALSPRDRQARDQLRYQLDLNSWNLRIWGVAASGFLTDSYNLFATNVILATISFVYFPHVRWCGLIINFFTLLGSVIGQLLFGYLADRYGRTRLYGIELVLVIVSTIGVATTSTGYGDISFLALFTWWRFVMGIGIGAEYPLSAIMTSEWSSTSSRATMLSSVFLMQPVGQALAQLVGLLVLLGHNRAHKLDELHCGIDSLYEEECKRHIDGIWRIVIGSGAVPALLAIIFRFFLYDCGLYTLEVKNKPGNAFRDTQRVYRAPAATSNNSGMHPISPGGQNPMDNLPEPFPVQFERWNIYDFLIKDKNWYYLLGTSMTWFFLDVSFYGFSLDNRGTLSDLWATTHRVDITPDLWCYTSTLEGGESLVPGWNTTGLPNWQTDPTRPCNTIYDTLIEQTKQYLLTVSLASIAGSACFVYFVNRIPRRQWLTSSFVILTALFLVTGGVYYGVAHGSGAPATVVCVAICHFVFNFGANTLTFIIPAEIFPTCYRCTCHGISAAAGKMGSILAILIVYGIHAGYNSTTRQGLVFLLFATFMALGAIFSWAYLPDVQRRRYYEGDKAQLENQNLEELGEGYTKAVSEGQVFGIRAKWPDLRRRVTAMSMGRMRAKKNKKEEDDQGIEIENGNGNMNGNGNGMRMQVVAARNVS</sequence>
<dbReference type="GO" id="GO:0016020">
    <property type="term" value="C:membrane"/>
    <property type="evidence" value="ECO:0007669"/>
    <property type="project" value="UniProtKB-SubCell"/>
</dbReference>
<dbReference type="Pfam" id="PF00083">
    <property type="entry name" value="Sugar_tr"/>
    <property type="match status" value="2"/>
</dbReference>
<dbReference type="GO" id="GO:0022857">
    <property type="term" value="F:transmembrane transporter activity"/>
    <property type="evidence" value="ECO:0007669"/>
    <property type="project" value="InterPro"/>
</dbReference>
<keyword evidence="3 5" id="KW-1133">Transmembrane helix</keyword>
<organism evidence="7 8">
    <name type="scientific">Cladorrhinum samala</name>
    <dbReference type="NCBI Taxonomy" id="585594"/>
    <lineage>
        <taxon>Eukaryota</taxon>
        <taxon>Fungi</taxon>
        <taxon>Dikarya</taxon>
        <taxon>Ascomycota</taxon>
        <taxon>Pezizomycotina</taxon>
        <taxon>Sordariomycetes</taxon>
        <taxon>Sordariomycetidae</taxon>
        <taxon>Sordariales</taxon>
        <taxon>Podosporaceae</taxon>
        <taxon>Cladorrhinum</taxon>
    </lineage>
</organism>
<evidence type="ECO:0000313" key="7">
    <source>
        <dbReference type="EMBL" id="KAK4456969.1"/>
    </source>
</evidence>
<evidence type="ECO:0000256" key="3">
    <source>
        <dbReference type="ARBA" id="ARBA00022989"/>
    </source>
</evidence>
<feature type="transmembrane region" description="Helical" evidence="5">
    <location>
        <begin position="141"/>
        <end position="164"/>
    </location>
</feature>
<evidence type="ECO:0000256" key="2">
    <source>
        <dbReference type="ARBA" id="ARBA00022692"/>
    </source>
</evidence>
<reference evidence="7" key="2">
    <citation type="submission" date="2023-06" db="EMBL/GenBank/DDBJ databases">
        <authorList>
            <consortium name="Lawrence Berkeley National Laboratory"/>
            <person name="Mondo S.J."/>
            <person name="Hensen N."/>
            <person name="Bonometti L."/>
            <person name="Westerberg I."/>
            <person name="Brannstrom I.O."/>
            <person name="Guillou S."/>
            <person name="Cros-Aarteil S."/>
            <person name="Calhoun S."/>
            <person name="Haridas S."/>
            <person name="Kuo A."/>
            <person name="Pangilinan J."/>
            <person name="Riley R."/>
            <person name="Labutti K."/>
            <person name="Andreopoulos B."/>
            <person name="Lipzen A."/>
            <person name="Chen C."/>
            <person name="Yanf M."/>
            <person name="Daum C."/>
            <person name="Ng V."/>
            <person name="Clum A."/>
            <person name="Steindorff A."/>
            <person name="Ohm R."/>
            <person name="Martin F."/>
            <person name="Silar P."/>
            <person name="Natvig D."/>
            <person name="Lalanne C."/>
            <person name="Gautier V."/>
            <person name="Ament-Velasquez S.L."/>
            <person name="Kruys A."/>
            <person name="Hutchinson M.I."/>
            <person name="Powell A.J."/>
            <person name="Barry K."/>
            <person name="Miller A.N."/>
            <person name="Grigoriev I.V."/>
            <person name="Debuchy R."/>
            <person name="Gladieux P."/>
            <person name="Thoren M.H."/>
            <person name="Johannesson H."/>
        </authorList>
    </citation>
    <scope>NUCLEOTIDE SEQUENCE</scope>
    <source>
        <strain evidence="7">PSN324</strain>
    </source>
</reference>
<evidence type="ECO:0000259" key="6">
    <source>
        <dbReference type="PROSITE" id="PS50850"/>
    </source>
</evidence>
<feature type="transmembrane region" description="Helical" evidence="5">
    <location>
        <begin position="185"/>
        <end position="206"/>
    </location>
</feature>
<evidence type="ECO:0000256" key="1">
    <source>
        <dbReference type="ARBA" id="ARBA00004141"/>
    </source>
</evidence>
<comment type="subcellular location">
    <subcellularLocation>
        <location evidence="1">Membrane</location>
        <topology evidence="1">Multi-pass membrane protein</topology>
    </subcellularLocation>
</comment>
<protein>
    <submittedName>
        <fullName evidence="7">Inorganic phosphate transporter</fullName>
    </submittedName>
</protein>
<dbReference type="PROSITE" id="PS50850">
    <property type="entry name" value="MFS"/>
    <property type="match status" value="1"/>
</dbReference>
<feature type="transmembrane region" description="Helical" evidence="5">
    <location>
        <begin position="549"/>
        <end position="569"/>
    </location>
</feature>
<feature type="transmembrane region" description="Helical" evidence="5">
    <location>
        <begin position="235"/>
        <end position="257"/>
    </location>
</feature>
<feature type="transmembrane region" description="Helical" evidence="5">
    <location>
        <begin position="422"/>
        <end position="442"/>
    </location>
</feature>
<feature type="transmembrane region" description="Helical" evidence="5">
    <location>
        <begin position="87"/>
        <end position="108"/>
    </location>
</feature>
<evidence type="ECO:0000256" key="4">
    <source>
        <dbReference type="ARBA" id="ARBA00023136"/>
    </source>
</evidence>
<feature type="transmembrane region" description="Helical" evidence="5">
    <location>
        <begin position="514"/>
        <end position="537"/>
    </location>
</feature>
<dbReference type="PANTHER" id="PTHR24064">
    <property type="entry name" value="SOLUTE CARRIER FAMILY 22 MEMBER"/>
    <property type="match status" value="1"/>
</dbReference>
<comment type="caution">
    <text evidence="7">The sequence shown here is derived from an EMBL/GenBank/DDBJ whole genome shotgun (WGS) entry which is preliminary data.</text>
</comment>
<feature type="transmembrane region" description="Helical" evidence="5">
    <location>
        <begin position="477"/>
        <end position="502"/>
    </location>
</feature>
<feature type="transmembrane region" description="Helical" evidence="5">
    <location>
        <begin position="449"/>
        <end position="471"/>
    </location>
</feature>
<dbReference type="Gene3D" id="1.20.1250.20">
    <property type="entry name" value="MFS general substrate transporter like domains"/>
    <property type="match status" value="2"/>
</dbReference>
<evidence type="ECO:0000313" key="8">
    <source>
        <dbReference type="Proteomes" id="UP001321749"/>
    </source>
</evidence>
<dbReference type="InterPro" id="IPR020846">
    <property type="entry name" value="MFS_dom"/>
</dbReference>
<evidence type="ECO:0000256" key="5">
    <source>
        <dbReference type="SAM" id="Phobius"/>
    </source>
</evidence>
<gene>
    <name evidence="7" type="ORF">QBC42DRAFT_280131</name>
</gene>
<keyword evidence="4 5" id="KW-0472">Membrane</keyword>
<dbReference type="InterPro" id="IPR036259">
    <property type="entry name" value="MFS_trans_sf"/>
</dbReference>
<feature type="transmembrane region" description="Helical" evidence="5">
    <location>
        <begin position="331"/>
        <end position="351"/>
    </location>
</feature>
<reference evidence="7" key="1">
    <citation type="journal article" date="2023" name="Mol. Phylogenet. Evol.">
        <title>Genome-scale phylogeny and comparative genomics of the fungal order Sordariales.</title>
        <authorList>
            <person name="Hensen N."/>
            <person name="Bonometti L."/>
            <person name="Westerberg I."/>
            <person name="Brannstrom I.O."/>
            <person name="Guillou S."/>
            <person name="Cros-Aarteil S."/>
            <person name="Calhoun S."/>
            <person name="Haridas S."/>
            <person name="Kuo A."/>
            <person name="Mondo S."/>
            <person name="Pangilinan J."/>
            <person name="Riley R."/>
            <person name="LaButti K."/>
            <person name="Andreopoulos B."/>
            <person name="Lipzen A."/>
            <person name="Chen C."/>
            <person name="Yan M."/>
            <person name="Daum C."/>
            <person name="Ng V."/>
            <person name="Clum A."/>
            <person name="Steindorff A."/>
            <person name="Ohm R.A."/>
            <person name="Martin F."/>
            <person name="Silar P."/>
            <person name="Natvig D.O."/>
            <person name="Lalanne C."/>
            <person name="Gautier V."/>
            <person name="Ament-Velasquez S.L."/>
            <person name="Kruys A."/>
            <person name="Hutchinson M.I."/>
            <person name="Powell A.J."/>
            <person name="Barry K."/>
            <person name="Miller A.N."/>
            <person name="Grigoriev I.V."/>
            <person name="Debuchy R."/>
            <person name="Gladieux P."/>
            <person name="Hiltunen Thoren M."/>
            <person name="Johannesson H."/>
        </authorList>
    </citation>
    <scope>NUCLEOTIDE SEQUENCE</scope>
    <source>
        <strain evidence="7">PSN324</strain>
    </source>
</reference>
<accession>A0AAV9HAL5</accession>
<name>A0AAV9HAL5_9PEZI</name>
<dbReference type="Proteomes" id="UP001321749">
    <property type="component" value="Unassembled WGS sequence"/>
</dbReference>
<dbReference type="InterPro" id="IPR005828">
    <property type="entry name" value="MFS_sugar_transport-like"/>
</dbReference>
<dbReference type="AlphaFoldDB" id="A0AAV9HAL5"/>
<keyword evidence="2 5" id="KW-0812">Transmembrane</keyword>